<evidence type="ECO:0000313" key="7">
    <source>
        <dbReference type="Proteomes" id="UP000234530"/>
    </source>
</evidence>
<evidence type="ECO:0000259" key="5">
    <source>
        <dbReference type="PROSITE" id="PS51635"/>
    </source>
</evidence>
<feature type="short sequence motif" description="GXGXXG" evidence="4">
    <location>
        <begin position="12"/>
        <end position="17"/>
    </location>
</feature>
<dbReference type="AlphaFoldDB" id="A0A2H5EX97"/>
<evidence type="ECO:0000256" key="2">
    <source>
        <dbReference type="ARBA" id="ARBA00022963"/>
    </source>
</evidence>
<sequence length="349" mass="38698">MEPKHINLALQGGGAHGAFAWGVLDRLLDEDWLIVDGISGTSAGALNGAAVKAGLALGNSRAGRKAAKKNLAYIWENVSQVSDNRMIRWLSSNMMVPRGLQRWAELFTPAAWLEGMTRVFSPYDYGPLYSNPLLPILKSMPHPVFWGEAGPRLFINATNVRTGRIRVFTGTEATCEAVTASACLPTLFRAVEIDDAKTGRREAYWDGGYSGNPALYPLFAPALPRDIVIVNINPMMREALPKTPAEIQDRINEVSFNSSLLRELRAINFVKKLWAEQRINDRQMKNPLIHMIMDDVLMNDLNARSKLLPNPQMLERMRNAGQAAADAFLSEHADDLNNQDTVDLPALFS</sequence>
<feature type="active site" description="Proton acceptor" evidence="4">
    <location>
        <position position="206"/>
    </location>
</feature>
<feature type="short sequence motif" description="GXSXG" evidence="4">
    <location>
        <begin position="40"/>
        <end position="44"/>
    </location>
</feature>
<dbReference type="PANTHER" id="PTHR14226:SF78">
    <property type="entry name" value="SLR0060 PROTEIN"/>
    <property type="match status" value="1"/>
</dbReference>
<dbReference type="GO" id="GO:0016042">
    <property type="term" value="P:lipid catabolic process"/>
    <property type="evidence" value="ECO:0007669"/>
    <property type="project" value="UniProtKB-UniRule"/>
</dbReference>
<dbReference type="SUPFAM" id="SSF52151">
    <property type="entry name" value="FabD/lysophospholipase-like"/>
    <property type="match status" value="1"/>
</dbReference>
<evidence type="ECO:0000313" key="6">
    <source>
        <dbReference type="EMBL" id="AUH63925.1"/>
    </source>
</evidence>
<dbReference type="InterPro" id="IPR016035">
    <property type="entry name" value="Acyl_Trfase/lysoPLipase"/>
</dbReference>
<dbReference type="InterPro" id="IPR002641">
    <property type="entry name" value="PNPLA_dom"/>
</dbReference>
<organism evidence="6 7">
    <name type="scientific">Paracoccus zhejiangensis</name>
    <dbReference type="NCBI Taxonomy" id="1077935"/>
    <lineage>
        <taxon>Bacteria</taxon>
        <taxon>Pseudomonadati</taxon>
        <taxon>Pseudomonadota</taxon>
        <taxon>Alphaproteobacteria</taxon>
        <taxon>Rhodobacterales</taxon>
        <taxon>Paracoccaceae</taxon>
        <taxon>Paracoccus</taxon>
    </lineage>
</organism>
<dbReference type="Pfam" id="PF01734">
    <property type="entry name" value="Patatin"/>
    <property type="match status" value="1"/>
</dbReference>
<dbReference type="PANTHER" id="PTHR14226">
    <property type="entry name" value="NEUROPATHY TARGET ESTERASE/SWISS CHEESE D.MELANOGASTER"/>
    <property type="match status" value="1"/>
</dbReference>
<reference evidence="6 7" key="1">
    <citation type="journal article" date="2013" name="Antonie Van Leeuwenhoek">
        <title>Paracoccus zhejiangensis sp. nov., isolated from activated sludge in wastewater-treatment system.</title>
        <authorList>
            <person name="Wu Z.G."/>
            <person name="Zhang D.F."/>
            <person name="Liu Y.L."/>
            <person name="Wang F."/>
            <person name="Jiang X."/>
            <person name="Li C."/>
            <person name="Li S.P."/>
            <person name="Hong Q."/>
            <person name="Li W.J."/>
        </authorList>
    </citation>
    <scope>NUCLEOTIDE SEQUENCE [LARGE SCALE GENOMIC DNA]</scope>
    <source>
        <strain evidence="6 7">J6</strain>
    </source>
</reference>
<keyword evidence="1 4" id="KW-0378">Hydrolase</keyword>
<feature type="active site" description="Nucleophile" evidence="4">
    <location>
        <position position="42"/>
    </location>
</feature>
<dbReference type="Proteomes" id="UP000234530">
    <property type="component" value="Chromosome"/>
</dbReference>
<dbReference type="EMBL" id="CP025430">
    <property type="protein sequence ID" value="AUH63925.1"/>
    <property type="molecule type" value="Genomic_DNA"/>
</dbReference>
<keyword evidence="3 4" id="KW-0443">Lipid metabolism</keyword>
<dbReference type="RefSeq" id="WP_101751966.1">
    <property type="nucleotide sequence ID" value="NZ_CP025430.1"/>
</dbReference>
<evidence type="ECO:0000256" key="1">
    <source>
        <dbReference type="ARBA" id="ARBA00022801"/>
    </source>
</evidence>
<proteinExistence type="predicted"/>
<protein>
    <submittedName>
        <fullName evidence="6">Patatin</fullName>
    </submittedName>
</protein>
<feature type="domain" description="PNPLA" evidence="5">
    <location>
        <begin position="8"/>
        <end position="219"/>
    </location>
</feature>
<keyword evidence="2 4" id="KW-0442">Lipid degradation</keyword>
<evidence type="ECO:0000256" key="4">
    <source>
        <dbReference type="PROSITE-ProRule" id="PRU01161"/>
    </source>
</evidence>
<dbReference type="InterPro" id="IPR050301">
    <property type="entry name" value="NTE"/>
</dbReference>
<keyword evidence="7" id="KW-1185">Reference proteome</keyword>
<accession>A0A2H5EX97</accession>
<feature type="short sequence motif" description="DGA/G" evidence="4">
    <location>
        <begin position="206"/>
        <end position="208"/>
    </location>
</feature>
<dbReference type="KEGG" id="pzh:CX676_06925"/>
<dbReference type="PROSITE" id="PS51635">
    <property type="entry name" value="PNPLA"/>
    <property type="match status" value="1"/>
</dbReference>
<dbReference type="Gene3D" id="3.40.1090.10">
    <property type="entry name" value="Cytosolic phospholipase A2 catalytic domain"/>
    <property type="match status" value="2"/>
</dbReference>
<gene>
    <name evidence="6" type="ORF">CX676_06925</name>
</gene>
<dbReference type="OrthoDB" id="9807112at2"/>
<name>A0A2H5EX97_9RHOB</name>
<evidence type="ECO:0000256" key="3">
    <source>
        <dbReference type="ARBA" id="ARBA00023098"/>
    </source>
</evidence>
<dbReference type="GO" id="GO:0016787">
    <property type="term" value="F:hydrolase activity"/>
    <property type="evidence" value="ECO:0007669"/>
    <property type="project" value="UniProtKB-UniRule"/>
</dbReference>